<dbReference type="AlphaFoldDB" id="A0A1Y2BRW7"/>
<feature type="region of interest" description="Disordered" evidence="1">
    <location>
        <begin position="199"/>
        <end position="248"/>
    </location>
</feature>
<evidence type="ECO:0000313" key="2">
    <source>
        <dbReference type="EMBL" id="ORY36875.1"/>
    </source>
</evidence>
<gene>
    <name evidence="2" type="ORF">BCR33DRAFT_770074</name>
</gene>
<comment type="caution">
    <text evidence="2">The sequence shown here is derived from an EMBL/GenBank/DDBJ whole genome shotgun (WGS) entry which is preliminary data.</text>
</comment>
<feature type="compositionally biased region" description="Polar residues" evidence="1">
    <location>
        <begin position="201"/>
        <end position="248"/>
    </location>
</feature>
<feature type="compositionally biased region" description="Polar residues" evidence="1">
    <location>
        <begin position="56"/>
        <end position="107"/>
    </location>
</feature>
<feature type="region of interest" description="Disordered" evidence="1">
    <location>
        <begin position="52"/>
        <end position="121"/>
    </location>
</feature>
<organism evidence="2 3">
    <name type="scientific">Rhizoclosmatium globosum</name>
    <dbReference type="NCBI Taxonomy" id="329046"/>
    <lineage>
        <taxon>Eukaryota</taxon>
        <taxon>Fungi</taxon>
        <taxon>Fungi incertae sedis</taxon>
        <taxon>Chytridiomycota</taxon>
        <taxon>Chytridiomycota incertae sedis</taxon>
        <taxon>Chytridiomycetes</taxon>
        <taxon>Chytridiales</taxon>
        <taxon>Chytriomycetaceae</taxon>
        <taxon>Rhizoclosmatium</taxon>
    </lineage>
</organism>
<feature type="compositionally biased region" description="Basic and acidic residues" evidence="1">
    <location>
        <begin position="108"/>
        <end position="117"/>
    </location>
</feature>
<keyword evidence="3" id="KW-1185">Reference proteome</keyword>
<dbReference type="Proteomes" id="UP000193642">
    <property type="component" value="Unassembled WGS sequence"/>
</dbReference>
<evidence type="ECO:0000256" key="1">
    <source>
        <dbReference type="SAM" id="MobiDB-lite"/>
    </source>
</evidence>
<feature type="region of interest" description="Disordered" evidence="1">
    <location>
        <begin position="1"/>
        <end position="39"/>
    </location>
</feature>
<dbReference type="OrthoDB" id="2161524at2759"/>
<protein>
    <submittedName>
        <fullName evidence="2">Uncharacterized protein</fullName>
    </submittedName>
</protein>
<reference evidence="2 3" key="1">
    <citation type="submission" date="2016-07" db="EMBL/GenBank/DDBJ databases">
        <title>Pervasive Adenine N6-methylation of Active Genes in Fungi.</title>
        <authorList>
            <consortium name="DOE Joint Genome Institute"/>
            <person name="Mondo S.J."/>
            <person name="Dannebaum R.O."/>
            <person name="Kuo R.C."/>
            <person name="Labutti K."/>
            <person name="Haridas S."/>
            <person name="Kuo A."/>
            <person name="Salamov A."/>
            <person name="Ahrendt S.R."/>
            <person name="Lipzen A."/>
            <person name="Sullivan W."/>
            <person name="Andreopoulos W.B."/>
            <person name="Clum A."/>
            <person name="Lindquist E."/>
            <person name="Daum C."/>
            <person name="Ramamoorthy G.K."/>
            <person name="Gryganskyi A."/>
            <person name="Culley D."/>
            <person name="Magnuson J.K."/>
            <person name="James T.Y."/>
            <person name="O'Malley M.A."/>
            <person name="Stajich J.E."/>
            <person name="Spatafora J.W."/>
            <person name="Visel A."/>
            <person name="Grigoriev I.V."/>
        </authorList>
    </citation>
    <scope>NUCLEOTIDE SEQUENCE [LARGE SCALE GENOMIC DNA]</scope>
    <source>
        <strain evidence="2 3">JEL800</strain>
    </source>
</reference>
<feature type="compositionally biased region" description="Basic and acidic residues" evidence="1">
    <location>
        <begin position="10"/>
        <end position="19"/>
    </location>
</feature>
<dbReference type="EMBL" id="MCGO01000053">
    <property type="protein sequence ID" value="ORY36875.1"/>
    <property type="molecule type" value="Genomic_DNA"/>
</dbReference>
<sequence>MQGSGQRTDSPSERHHDRVVGSSGSGSGSGSESSTKGLNIAIGTTLKGLFDKLKHNNNQNQGAPSPTLNSNTLESAESPSQSQLKNSAKSGRASTASFAASMPTTPQRELREPRGSSDLDWVGAPDEASLINLKSNLLAVQKDLDEIAVLQQLRITQIASVGVGVAGSSSGSTAVVGGGVAGGGPPQIATPPLSPLIVSQKPPSRNITIDSRGGATTTTRPSRKSIASSIGPDTTETSLYSGSDTQSLNSFQTADTKIEQEYYALLEEQGRGNPQPLMKSSGLGISVASALSPATISSNPSIEYRPPVISSAMSPVPPLGVSKKLLEEAEKSVLAVQLGDGYPDVSSLLVGEGGRLLLPSERKKLEGSGLSVDDLTK</sequence>
<proteinExistence type="predicted"/>
<evidence type="ECO:0000313" key="3">
    <source>
        <dbReference type="Proteomes" id="UP000193642"/>
    </source>
</evidence>
<accession>A0A1Y2BRW7</accession>
<name>A0A1Y2BRW7_9FUNG</name>